<dbReference type="FunFam" id="1.20.5.170:FF:000001">
    <property type="entry name" value="Tropomyosin alpha-1 chain isoform 1"/>
    <property type="match status" value="1"/>
</dbReference>
<dbReference type="Gene3D" id="1.20.5.340">
    <property type="match status" value="1"/>
</dbReference>
<comment type="similarity">
    <text evidence="1 3">Belongs to the tropomyosin family.</text>
</comment>
<feature type="compositionally biased region" description="Basic and acidic residues" evidence="4">
    <location>
        <begin position="12"/>
        <end position="39"/>
    </location>
</feature>
<dbReference type="PANTHER" id="PTHR19269">
    <property type="entry name" value="TROPOMYOSIN"/>
    <property type="match status" value="1"/>
</dbReference>
<keyword evidence="2" id="KW-0175">Coiled coil</keyword>
<dbReference type="FunFam" id="1.20.5.340:FF:000001">
    <property type="entry name" value="Tropomyosin alpha-1 chain isoform 2"/>
    <property type="match status" value="1"/>
</dbReference>
<dbReference type="PRINTS" id="PR00194">
    <property type="entry name" value="TROPOMYOSIN"/>
</dbReference>
<dbReference type="AlphaFoldDB" id="A0A090X7M0"/>
<feature type="region of interest" description="Disordered" evidence="4">
    <location>
        <begin position="247"/>
        <end position="282"/>
    </location>
</feature>
<reference evidence="5" key="1">
    <citation type="journal article" date="2015" name="PLoS Negl. Trop. Dis.">
        <title>Deep Sequencing Analysis of the Ixodes ricinus Haemocytome.</title>
        <authorList>
            <person name="Kotsyfakis M."/>
            <person name="Kopacek P."/>
            <person name="Franta Z."/>
            <person name="Pedra J.H."/>
            <person name="Ribeiro J.M."/>
        </authorList>
    </citation>
    <scope>NUCLEOTIDE SEQUENCE</scope>
</reference>
<protein>
    <submittedName>
        <fullName evidence="5">Putative tropomyosin</fullName>
    </submittedName>
</protein>
<feature type="region of interest" description="Disordered" evidence="4">
    <location>
        <begin position="1"/>
        <end position="39"/>
    </location>
</feature>
<evidence type="ECO:0000256" key="1">
    <source>
        <dbReference type="ARBA" id="ARBA00009036"/>
    </source>
</evidence>
<evidence type="ECO:0000256" key="3">
    <source>
        <dbReference type="RuleBase" id="RU004515"/>
    </source>
</evidence>
<feature type="compositionally biased region" description="Basic and acidic residues" evidence="4">
    <location>
        <begin position="103"/>
        <end position="126"/>
    </location>
</feature>
<evidence type="ECO:0000313" key="5">
    <source>
        <dbReference type="EMBL" id="JAC92061.1"/>
    </source>
</evidence>
<proteinExistence type="evidence at transcript level"/>
<dbReference type="EMBL" id="GBIH01002649">
    <property type="protein sequence ID" value="JAC92061.1"/>
    <property type="molecule type" value="mRNA"/>
</dbReference>
<name>A0A090X7M0_IXORI</name>
<feature type="region of interest" description="Disordered" evidence="4">
    <location>
        <begin position="78"/>
        <end position="126"/>
    </location>
</feature>
<dbReference type="Pfam" id="PF00261">
    <property type="entry name" value="Tropomyosin"/>
    <property type="match status" value="2"/>
</dbReference>
<feature type="compositionally biased region" description="Basic residues" evidence="4">
    <location>
        <begin position="264"/>
        <end position="282"/>
    </location>
</feature>
<organism evidence="5">
    <name type="scientific">Ixodes ricinus</name>
    <name type="common">Common tick</name>
    <name type="synonym">Acarus ricinus</name>
    <dbReference type="NCBI Taxonomy" id="34613"/>
    <lineage>
        <taxon>Eukaryota</taxon>
        <taxon>Metazoa</taxon>
        <taxon>Ecdysozoa</taxon>
        <taxon>Arthropoda</taxon>
        <taxon>Chelicerata</taxon>
        <taxon>Arachnida</taxon>
        <taxon>Acari</taxon>
        <taxon>Parasitiformes</taxon>
        <taxon>Ixodida</taxon>
        <taxon>Ixodoidea</taxon>
        <taxon>Ixodidae</taxon>
        <taxon>Ixodinae</taxon>
        <taxon>Ixodes</taxon>
    </lineage>
</organism>
<dbReference type="PROSITE" id="PS00326">
    <property type="entry name" value="TROPOMYOSIN"/>
    <property type="match status" value="1"/>
</dbReference>
<evidence type="ECO:0000256" key="2">
    <source>
        <dbReference type="ARBA" id="ARBA00023054"/>
    </source>
</evidence>
<dbReference type="InterPro" id="IPR000533">
    <property type="entry name" value="Tropomyosin"/>
</dbReference>
<evidence type="ECO:0000256" key="4">
    <source>
        <dbReference type="SAM" id="MobiDB-lite"/>
    </source>
</evidence>
<dbReference type="SUPFAM" id="SSF57997">
    <property type="entry name" value="Tropomyosin"/>
    <property type="match status" value="1"/>
</dbReference>
<dbReference type="Gene3D" id="1.20.5.170">
    <property type="match status" value="1"/>
</dbReference>
<accession>A0A090X7M0</accession>
<sequence length="282" mass="32267">MEAIKKKMQAMKLEKDNAVDRAETAEQQSRDAALRAEKAEEEVRSLQKKIQSIENELDQVQEQLPQANNKLEEKDKALQAAEAEVAAHEQAHPAARGGPGTLVKERLKTRQPEKLERRPRDGRVTRRERMRKALENRTNMEDDRITLLENQLGQARLIAEESDKKYEEMARRIALLEADLERAEERAGTGESKIVELEEELRVVGNNLKSLEVSEEKAQQREESYAGQIGSMTGKLKEAEARAEFAERSVQKLREGSGQTGRRTCLRSARRTTCSRKRWRQP</sequence>